<sequence length="232" mass="24492">MIRAILIATALAVLVGFLVRLSPLGERESSEPGVQGQLPADDNVAAGQEPESADGVANSRPSPAPVADRDVTPDGFTRGRPPGAAFARLPPRPSLSTPPVEADAASRSTRQVLLPRPVATDATHLKIGAGTIVLTGIAPLPLDKTCGTGAGAWPCGMRARTALRGYLRSRSVRCAVPEDFGQARETIESACTLRGDDIGEWIVRNGWAEARAGGAYEEAEAEARRKRRGIWR</sequence>
<protein>
    <recommendedName>
        <fullName evidence="4">Thermonuclease family protein</fullName>
    </recommendedName>
</protein>
<evidence type="ECO:0008006" key="4">
    <source>
        <dbReference type="Google" id="ProtNLM"/>
    </source>
</evidence>
<dbReference type="RefSeq" id="WP_253965309.1">
    <property type="nucleotide sequence ID" value="NZ_JALHBS010000096.1"/>
</dbReference>
<dbReference type="SUPFAM" id="SSF50199">
    <property type="entry name" value="Staphylococcal nuclease"/>
    <property type="match status" value="1"/>
</dbReference>
<evidence type="ECO:0000256" key="1">
    <source>
        <dbReference type="SAM" id="MobiDB-lite"/>
    </source>
</evidence>
<feature type="region of interest" description="Disordered" evidence="1">
    <location>
        <begin position="26"/>
        <end position="108"/>
    </location>
</feature>
<dbReference type="Gene3D" id="2.40.50.90">
    <property type="match status" value="1"/>
</dbReference>
<evidence type="ECO:0000313" key="3">
    <source>
        <dbReference type="Proteomes" id="UP001155220"/>
    </source>
</evidence>
<comment type="caution">
    <text evidence="2">The sequence shown here is derived from an EMBL/GenBank/DDBJ whole genome shotgun (WGS) entry which is preliminary data.</text>
</comment>
<dbReference type="InterPro" id="IPR035437">
    <property type="entry name" value="SNase_OB-fold_sf"/>
</dbReference>
<organism evidence="2 3">
    <name type="scientific">Aurantimonas marianensis</name>
    <dbReference type="NCBI Taxonomy" id="2920428"/>
    <lineage>
        <taxon>Bacteria</taxon>
        <taxon>Pseudomonadati</taxon>
        <taxon>Pseudomonadota</taxon>
        <taxon>Alphaproteobacteria</taxon>
        <taxon>Hyphomicrobiales</taxon>
        <taxon>Aurantimonadaceae</taxon>
        <taxon>Aurantimonas</taxon>
    </lineage>
</organism>
<accession>A0A9X2KGJ4</accession>
<proteinExistence type="predicted"/>
<keyword evidence="3" id="KW-1185">Reference proteome</keyword>
<reference evidence="2" key="1">
    <citation type="submission" date="2022-03" db="EMBL/GenBank/DDBJ databases">
        <title>Aurantimonas Liuensis sp. Nov., isolated from the hadal seawater of the Mariana Trench.</title>
        <authorList>
            <person name="Liu R."/>
        </authorList>
    </citation>
    <scope>NUCLEOTIDE SEQUENCE</scope>
    <source>
        <strain evidence="2">LRZ36</strain>
    </source>
</reference>
<name>A0A9X2KGJ4_9HYPH</name>
<dbReference type="EMBL" id="JALHBS010000096">
    <property type="protein sequence ID" value="MCP3056501.1"/>
    <property type="molecule type" value="Genomic_DNA"/>
</dbReference>
<gene>
    <name evidence="2" type="ORF">MJ956_15300</name>
</gene>
<dbReference type="AlphaFoldDB" id="A0A9X2KGJ4"/>
<evidence type="ECO:0000313" key="2">
    <source>
        <dbReference type="EMBL" id="MCP3056501.1"/>
    </source>
</evidence>
<dbReference type="Proteomes" id="UP001155220">
    <property type="component" value="Unassembled WGS sequence"/>
</dbReference>